<feature type="region of interest" description="Disordered" evidence="1">
    <location>
        <begin position="894"/>
        <end position="966"/>
    </location>
</feature>
<feature type="compositionally biased region" description="Polar residues" evidence="1">
    <location>
        <begin position="318"/>
        <end position="332"/>
    </location>
</feature>
<gene>
    <name evidence="3" type="ORF">P154DRAFT_609695</name>
</gene>
<accession>A0A6A5WEA9</accession>
<feature type="compositionally biased region" description="Basic and acidic residues" evidence="1">
    <location>
        <begin position="926"/>
        <end position="939"/>
    </location>
</feature>
<sequence>MMGSVLLSPKAPGLRRYSYTVDNPPPLPARRATVDIPPLKLKAARKLSTSSTGSSMDSRYYRSSSPRRLVNPARSSTGSSFADPYYDSYYSRGSNTSPRTSAERIPGSYHQHPYPLTSSSGTRSSALKYDSYSGRPRRNTLTEEDRVPRPVSALATSTTIPIRTTGLHHHHHHDRPASPLARSWDNRADTYTTQPPRREHKKIYSIDDSSHSAKLISERDVVETRRRDVPETRTYGVTSGNKTYHSKPLARSTDINDDGFSYTDPASMYRDTEPTWRRPRAGSLERSSRPTSLIMERAPRTSARELGPPPSTRGLDKFNSTLARTGSTARSSSIDRPRETPKYESYPETGPSRSTSIHHHTPTIHQDPRDPSRRDSYREVYERGDRDFEPRRHNTADRFEDREVTTRGFGIAPAAGVTLDNHGLDRAVPWPVQDPPPRARPESYPTQDIPRARQDTYPVQDVPRARPDSYVPPPPPPPPQYYNPDRADARMPDPRPARDIPPTYDDRPRDRDRDRREKRSDDRGQSSSSLPAVAGVVAGAGATLAAAEVMKSRDRDRDRDSDRERERDRRRDRDERERRERAENRRDRTEDLRDRNPEERRDRGLEDLRDRAPEERREKQAEGLKAIAPEERLPPGALGFAPALDTDRKVRDRRREEDGRERRSHRVGSSDDSSDDRPRHYVDRDVAREADRRKEAAVKEAPLDPDEEYRRRIAQEAERTSRAAREREPSDSDPEKERRRRDDRDVSRDRDEPRSRRGAPVADPRHSDQVIDKGFVQEPESLQPALAREEMGEPSRSVQIVTPPKDPLPAPKGILRRPTEKFPEEPDPIREGVAPHKTQLKGKEIPVGARWTKIDRRLVNPEALEQAQERFEERMDCVIVLRVLTKEDIQGLADRTRKIRESREDEYERQERKDREKDKPRHRSHRDNDDRDYERRHSYDDDDDEELDRRERERERDRPRMIESGR</sequence>
<feature type="compositionally biased region" description="Pro residues" evidence="1">
    <location>
        <begin position="470"/>
        <end position="481"/>
    </location>
</feature>
<dbReference type="EMBL" id="ML977631">
    <property type="protein sequence ID" value="KAF1995986.1"/>
    <property type="molecule type" value="Genomic_DNA"/>
</dbReference>
<dbReference type="Proteomes" id="UP000799779">
    <property type="component" value="Unassembled WGS sequence"/>
</dbReference>
<dbReference type="InterPro" id="IPR058348">
    <property type="entry name" value="DUF8035"/>
</dbReference>
<feature type="compositionally biased region" description="Basic and acidic residues" evidence="1">
    <location>
        <begin position="675"/>
        <end position="755"/>
    </location>
</feature>
<feature type="compositionally biased region" description="Basic and acidic residues" evidence="1">
    <location>
        <begin position="817"/>
        <end position="834"/>
    </location>
</feature>
<keyword evidence="4" id="KW-1185">Reference proteome</keyword>
<feature type="region of interest" description="Disordered" evidence="1">
    <location>
        <begin position="13"/>
        <end position="202"/>
    </location>
</feature>
<feature type="compositionally biased region" description="Basic and acidic residues" evidence="1">
    <location>
        <begin position="645"/>
        <end position="661"/>
    </location>
</feature>
<organism evidence="3 4">
    <name type="scientific">Amniculicola lignicola CBS 123094</name>
    <dbReference type="NCBI Taxonomy" id="1392246"/>
    <lineage>
        <taxon>Eukaryota</taxon>
        <taxon>Fungi</taxon>
        <taxon>Dikarya</taxon>
        <taxon>Ascomycota</taxon>
        <taxon>Pezizomycotina</taxon>
        <taxon>Dothideomycetes</taxon>
        <taxon>Pleosporomycetidae</taxon>
        <taxon>Pleosporales</taxon>
        <taxon>Amniculicolaceae</taxon>
        <taxon>Amniculicola</taxon>
    </lineage>
</organism>
<dbReference type="OrthoDB" id="5418088at2759"/>
<feature type="compositionally biased region" description="Basic and acidic residues" evidence="1">
    <location>
        <begin position="909"/>
        <end position="919"/>
    </location>
</feature>
<feature type="domain" description="DUF8035" evidence="2">
    <location>
        <begin position="849"/>
        <end position="901"/>
    </location>
</feature>
<evidence type="ECO:0000259" key="2">
    <source>
        <dbReference type="Pfam" id="PF26118"/>
    </source>
</evidence>
<evidence type="ECO:0000313" key="4">
    <source>
        <dbReference type="Proteomes" id="UP000799779"/>
    </source>
</evidence>
<evidence type="ECO:0000256" key="1">
    <source>
        <dbReference type="SAM" id="MobiDB-lite"/>
    </source>
</evidence>
<protein>
    <recommendedName>
        <fullName evidence="2">DUF8035 domain-containing protein</fullName>
    </recommendedName>
</protein>
<feature type="compositionally biased region" description="Basic and acidic residues" evidence="1">
    <location>
        <begin position="894"/>
        <end position="903"/>
    </location>
</feature>
<feature type="compositionally biased region" description="Basic and acidic residues" evidence="1">
    <location>
        <begin position="366"/>
        <end position="401"/>
    </location>
</feature>
<feature type="region of interest" description="Disordered" evidence="1">
    <location>
        <begin position="233"/>
        <end position="401"/>
    </location>
</feature>
<dbReference type="PANTHER" id="PTHR42081:SF1">
    <property type="entry name" value="ZINC FINGER PROTEIN DHHC DOMAIN CONTAINING PROTEIN"/>
    <property type="match status" value="1"/>
</dbReference>
<feature type="compositionally biased region" description="Low complexity" evidence="1">
    <location>
        <begin position="532"/>
        <end position="547"/>
    </location>
</feature>
<feature type="compositionally biased region" description="Polar residues" evidence="1">
    <location>
        <begin position="116"/>
        <end position="125"/>
    </location>
</feature>
<proteinExistence type="predicted"/>
<feature type="compositionally biased region" description="Basic and acidic residues" evidence="1">
    <location>
        <begin position="485"/>
        <end position="524"/>
    </location>
</feature>
<feature type="compositionally biased region" description="Low complexity" evidence="1">
    <location>
        <begin position="48"/>
        <end position="68"/>
    </location>
</feature>
<name>A0A6A5WEA9_9PLEO</name>
<dbReference type="PANTHER" id="PTHR42081">
    <property type="entry name" value="ZINC FINGER PROTEIN DHHC DOMAIN CONTAINING PROTEIN"/>
    <property type="match status" value="1"/>
</dbReference>
<feature type="compositionally biased region" description="Polar residues" evidence="1">
    <location>
        <begin position="91"/>
        <end position="100"/>
    </location>
</feature>
<feature type="region of interest" description="Disordered" evidence="1">
    <location>
        <begin position="420"/>
        <end position="845"/>
    </location>
</feature>
<feature type="compositionally biased region" description="Basic and acidic residues" evidence="1">
    <location>
        <begin position="947"/>
        <end position="966"/>
    </location>
</feature>
<dbReference type="Pfam" id="PF26118">
    <property type="entry name" value="DUF8035"/>
    <property type="match status" value="1"/>
</dbReference>
<evidence type="ECO:0000313" key="3">
    <source>
        <dbReference type="EMBL" id="KAF1995986.1"/>
    </source>
</evidence>
<reference evidence="3" key="1">
    <citation type="journal article" date="2020" name="Stud. Mycol.">
        <title>101 Dothideomycetes genomes: a test case for predicting lifestyles and emergence of pathogens.</title>
        <authorList>
            <person name="Haridas S."/>
            <person name="Albert R."/>
            <person name="Binder M."/>
            <person name="Bloem J."/>
            <person name="Labutti K."/>
            <person name="Salamov A."/>
            <person name="Andreopoulos B."/>
            <person name="Baker S."/>
            <person name="Barry K."/>
            <person name="Bills G."/>
            <person name="Bluhm B."/>
            <person name="Cannon C."/>
            <person name="Castanera R."/>
            <person name="Culley D."/>
            <person name="Daum C."/>
            <person name="Ezra D."/>
            <person name="Gonzalez J."/>
            <person name="Henrissat B."/>
            <person name="Kuo A."/>
            <person name="Liang C."/>
            <person name="Lipzen A."/>
            <person name="Lutzoni F."/>
            <person name="Magnuson J."/>
            <person name="Mondo S."/>
            <person name="Nolan M."/>
            <person name="Ohm R."/>
            <person name="Pangilinan J."/>
            <person name="Park H.-J."/>
            <person name="Ramirez L."/>
            <person name="Alfaro M."/>
            <person name="Sun H."/>
            <person name="Tritt A."/>
            <person name="Yoshinaga Y."/>
            <person name="Zwiers L.-H."/>
            <person name="Turgeon B."/>
            <person name="Goodwin S."/>
            <person name="Spatafora J."/>
            <person name="Crous P."/>
            <person name="Grigoriev I."/>
        </authorList>
    </citation>
    <scope>NUCLEOTIDE SEQUENCE</scope>
    <source>
        <strain evidence="3">CBS 123094</strain>
    </source>
</reference>
<dbReference type="AlphaFoldDB" id="A0A6A5WEA9"/>
<feature type="compositionally biased region" description="Basic and acidic residues" evidence="1">
    <location>
        <begin position="550"/>
        <end position="633"/>
    </location>
</feature>
<feature type="compositionally biased region" description="Basic and acidic residues" evidence="1">
    <location>
        <begin position="333"/>
        <end position="342"/>
    </location>
</feature>